<feature type="domain" description="PAS" evidence="3">
    <location>
        <begin position="10"/>
        <end position="54"/>
    </location>
</feature>
<evidence type="ECO:0000259" key="5">
    <source>
        <dbReference type="PROSITE" id="PS50887"/>
    </source>
</evidence>
<dbReference type="SMART" id="SM00267">
    <property type="entry name" value="GGDEF"/>
    <property type="match status" value="1"/>
</dbReference>
<dbReference type="EMBL" id="JADJUC010000004">
    <property type="protein sequence ID" value="MBK8523734.1"/>
    <property type="molecule type" value="Genomic_DNA"/>
</dbReference>
<dbReference type="GO" id="GO:0006355">
    <property type="term" value="P:regulation of DNA-templated transcription"/>
    <property type="evidence" value="ECO:0007669"/>
    <property type="project" value="InterPro"/>
</dbReference>
<dbReference type="GO" id="GO:0043709">
    <property type="term" value="P:cell adhesion involved in single-species biofilm formation"/>
    <property type="evidence" value="ECO:0007669"/>
    <property type="project" value="TreeGrafter"/>
</dbReference>
<dbReference type="PROSITE" id="PS50112">
    <property type="entry name" value="PAS"/>
    <property type="match status" value="1"/>
</dbReference>
<feature type="domain" description="GGDEF" evidence="5">
    <location>
        <begin position="184"/>
        <end position="321"/>
    </location>
</feature>
<dbReference type="Pfam" id="PF00989">
    <property type="entry name" value="PAS"/>
    <property type="match status" value="1"/>
</dbReference>
<dbReference type="InterPro" id="IPR029787">
    <property type="entry name" value="Nucleotide_cyclase"/>
</dbReference>
<evidence type="ECO:0000256" key="2">
    <source>
        <dbReference type="ARBA" id="ARBA00034247"/>
    </source>
</evidence>
<dbReference type="InterPro" id="IPR043128">
    <property type="entry name" value="Rev_trsase/Diguanyl_cyclase"/>
</dbReference>
<reference evidence="6" key="1">
    <citation type="submission" date="2020-10" db="EMBL/GenBank/DDBJ databases">
        <title>Connecting structure to function with the recovery of over 1000 high-quality activated sludge metagenome-assembled genomes encoding full-length rRNA genes using long-read sequencing.</title>
        <authorList>
            <person name="Singleton C.M."/>
            <person name="Petriglieri F."/>
            <person name="Kristensen J.M."/>
            <person name="Kirkegaard R.H."/>
            <person name="Michaelsen T.Y."/>
            <person name="Andersen M.H."/>
            <person name="Karst S.M."/>
            <person name="Dueholm M.S."/>
            <person name="Nielsen P.H."/>
            <person name="Albertsen M."/>
        </authorList>
    </citation>
    <scope>NUCLEOTIDE SEQUENCE</scope>
    <source>
        <strain evidence="6">Hirt_18-Q3-R61-65_BATAC.395</strain>
    </source>
</reference>
<dbReference type="PROSITE" id="PS50113">
    <property type="entry name" value="PAC"/>
    <property type="match status" value="1"/>
</dbReference>
<feature type="domain" description="PAC" evidence="4">
    <location>
        <begin position="100"/>
        <end position="152"/>
    </location>
</feature>
<evidence type="ECO:0000259" key="3">
    <source>
        <dbReference type="PROSITE" id="PS50112"/>
    </source>
</evidence>
<comment type="catalytic activity">
    <reaction evidence="2">
        <text>2 GTP = 3',3'-c-di-GMP + 2 diphosphate</text>
        <dbReference type="Rhea" id="RHEA:24898"/>
        <dbReference type="ChEBI" id="CHEBI:33019"/>
        <dbReference type="ChEBI" id="CHEBI:37565"/>
        <dbReference type="ChEBI" id="CHEBI:58805"/>
        <dbReference type="EC" id="2.7.7.65"/>
    </reaction>
</comment>
<dbReference type="Gene3D" id="3.30.70.270">
    <property type="match status" value="1"/>
</dbReference>
<dbReference type="EC" id="2.7.7.65" evidence="1"/>
<dbReference type="NCBIfam" id="TIGR00254">
    <property type="entry name" value="GGDEF"/>
    <property type="match status" value="1"/>
</dbReference>
<evidence type="ECO:0000256" key="1">
    <source>
        <dbReference type="ARBA" id="ARBA00012528"/>
    </source>
</evidence>
<dbReference type="InterPro" id="IPR000014">
    <property type="entry name" value="PAS"/>
</dbReference>
<comment type="caution">
    <text evidence="6">The sequence shown here is derived from an EMBL/GenBank/DDBJ whole genome shotgun (WGS) entry which is preliminary data.</text>
</comment>
<dbReference type="PANTHER" id="PTHR45138">
    <property type="entry name" value="REGULATORY COMPONENTS OF SENSORY TRANSDUCTION SYSTEM"/>
    <property type="match status" value="1"/>
</dbReference>
<dbReference type="InterPro" id="IPR000160">
    <property type="entry name" value="GGDEF_dom"/>
</dbReference>
<dbReference type="PANTHER" id="PTHR45138:SF9">
    <property type="entry name" value="DIGUANYLATE CYCLASE DGCM-RELATED"/>
    <property type="match status" value="1"/>
</dbReference>
<dbReference type="FunFam" id="3.30.70.270:FF:000001">
    <property type="entry name" value="Diguanylate cyclase domain protein"/>
    <property type="match status" value="1"/>
</dbReference>
<dbReference type="InterPro" id="IPR000700">
    <property type="entry name" value="PAS-assoc_C"/>
</dbReference>
<evidence type="ECO:0000259" key="4">
    <source>
        <dbReference type="PROSITE" id="PS50113"/>
    </source>
</evidence>
<evidence type="ECO:0000313" key="7">
    <source>
        <dbReference type="Proteomes" id="UP000886689"/>
    </source>
</evidence>
<evidence type="ECO:0000313" key="6">
    <source>
        <dbReference type="EMBL" id="MBK8523734.1"/>
    </source>
</evidence>
<dbReference type="GO" id="GO:0005886">
    <property type="term" value="C:plasma membrane"/>
    <property type="evidence" value="ECO:0007669"/>
    <property type="project" value="TreeGrafter"/>
</dbReference>
<sequence length="330" mass="36415">MEKLPVGDSTHAFAVRLMQHLVVPTFVLDAERRVLIWNRACERLTGVSASEVLGTQDHWCAFYDAPRYCLADILALDRSDELQTLYTSHTEPSESGLGLRAENWCTMPRAGDRLYLAIDAGPIFDDQGNLVAVVETLRDMTEQKLAQTALQNLAARDGLTGIANRRSFDDRLQLEWLRTQRESQPLSLIMMDVDFFKRYNDNYGHQQGDECLRQVAEAMATAVFRPADLVARYGGEEFVVVMPNTNETGALAVAKRICERIRGLAIPHAYSDVAEHVTASIGVATLIPQPDHPSSELVSAADAALYSAKHAGRNRVAASGQTDAIKKTTA</sequence>
<organism evidence="6 7">
    <name type="scientific">Candidatus Proximibacter danicus</name>
    <dbReference type="NCBI Taxonomy" id="2954365"/>
    <lineage>
        <taxon>Bacteria</taxon>
        <taxon>Pseudomonadati</taxon>
        <taxon>Pseudomonadota</taxon>
        <taxon>Betaproteobacteria</taxon>
        <taxon>Candidatus Proximibacter</taxon>
    </lineage>
</organism>
<proteinExistence type="predicted"/>
<dbReference type="CDD" id="cd01949">
    <property type="entry name" value="GGDEF"/>
    <property type="match status" value="1"/>
</dbReference>
<dbReference type="CDD" id="cd00130">
    <property type="entry name" value="PAS"/>
    <property type="match status" value="1"/>
</dbReference>
<dbReference type="SMART" id="SM00091">
    <property type="entry name" value="PAS"/>
    <property type="match status" value="1"/>
</dbReference>
<accession>A0A9D7K1Q0</accession>
<dbReference type="GO" id="GO:1902201">
    <property type="term" value="P:negative regulation of bacterial-type flagellum-dependent cell motility"/>
    <property type="evidence" value="ECO:0007669"/>
    <property type="project" value="TreeGrafter"/>
</dbReference>
<dbReference type="InterPro" id="IPR013767">
    <property type="entry name" value="PAS_fold"/>
</dbReference>
<protein>
    <recommendedName>
        <fullName evidence="1">diguanylate cyclase</fullName>
        <ecNumber evidence="1">2.7.7.65</ecNumber>
    </recommendedName>
</protein>
<dbReference type="AlphaFoldDB" id="A0A9D7K1Q0"/>
<dbReference type="Gene3D" id="3.30.450.20">
    <property type="entry name" value="PAS domain"/>
    <property type="match status" value="1"/>
</dbReference>
<dbReference type="SUPFAM" id="SSF55073">
    <property type="entry name" value="Nucleotide cyclase"/>
    <property type="match status" value="1"/>
</dbReference>
<dbReference type="Proteomes" id="UP000886689">
    <property type="component" value="Unassembled WGS sequence"/>
</dbReference>
<dbReference type="SUPFAM" id="SSF55785">
    <property type="entry name" value="PYP-like sensor domain (PAS domain)"/>
    <property type="match status" value="1"/>
</dbReference>
<dbReference type="PROSITE" id="PS50887">
    <property type="entry name" value="GGDEF"/>
    <property type="match status" value="1"/>
</dbReference>
<dbReference type="Pfam" id="PF00990">
    <property type="entry name" value="GGDEF"/>
    <property type="match status" value="1"/>
</dbReference>
<dbReference type="InterPro" id="IPR035965">
    <property type="entry name" value="PAS-like_dom_sf"/>
</dbReference>
<name>A0A9D7K1Q0_9PROT</name>
<gene>
    <name evidence="6" type="ORF">IPL58_06190</name>
</gene>
<dbReference type="GO" id="GO:0052621">
    <property type="term" value="F:diguanylate cyclase activity"/>
    <property type="evidence" value="ECO:0007669"/>
    <property type="project" value="UniProtKB-EC"/>
</dbReference>
<dbReference type="InterPro" id="IPR050469">
    <property type="entry name" value="Diguanylate_Cyclase"/>
</dbReference>